<name>A0ABC8L4W6_ERUVS</name>
<gene>
    <name evidence="8" type="ORF">ERUC_LOCUS32379</name>
</gene>
<dbReference type="Gene3D" id="3.30.70.60">
    <property type="match status" value="2"/>
</dbReference>
<dbReference type="InterPro" id="IPR049720">
    <property type="entry name" value="EF1B_bsu/dsu"/>
</dbReference>
<protein>
    <recommendedName>
        <fullName evidence="7">Translation elongation factor EF1B beta/delta subunit guanine nucleotide exchange domain-containing protein</fullName>
    </recommendedName>
</protein>
<evidence type="ECO:0000313" key="8">
    <source>
        <dbReference type="EMBL" id="CAH8376439.1"/>
    </source>
</evidence>
<dbReference type="InterPro" id="IPR036219">
    <property type="entry name" value="eEF-1beta-like_sf"/>
</dbReference>
<proteinExistence type="inferred from homology"/>
<evidence type="ECO:0000256" key="1">
    <source>
        <dbReference type="ARBA" id="ARBA00002937"/>
    </source>
</evidence>
<dbReference type="PANTHER" id="PTHR11595">
    <property type="entry name" value="EF-HAND AND COILED-COIL DOMAIN-CONTAINING FAMILY MEMBER"/>
    <property type="match status" value="1"/>
</dbReference>
<dbReference type="Pfam" id="PF00736">
    <property type="entry name" value="EF1_GNE"/>
    <property type="match status" value="2"/>
</dbReference>
<accession>A0ABC8L4W6</accession>
<keyword evidence="5" id="KW-0648">Protein biosynthesis</keyword>
<comment type="subunit">
    <text evidence="3">EF-1 is composed of 4 subunits: alpha, beta (1B-alpha=beta'), delta (1B-beta), and gamma (1B-gamma).</text>
</comment>
<keyword evidence="4" id="KW-0251">Elongation factor</keyword>
<dbReference type="Gene3D" id="1.20.1050.130">
    <property type="match status" value="1"/>
</dbReference>
<dbReference type="EMBL" id="CAKOAT010464042">
    <property type="protein sequence ID" value="CAH8376439.1"/>
    <property type="molecule type" value="Genomic_DNA"/>
</dbReference>
<sequence>MAAAFPNLNSNAGLKKLDEHLLTRYYITSHKASKDDITVYVALSKPPPSKYVNASRWYNHIETLLSISGISSEGSGVTIDGLVFNREVGNGNTDDTKDGVVVIDDNDNVQDVDLIEKEAEERPSSLIASTKRKYVSFGLKTLRLYILTTYMGLFLWIAWESIAIVVMPKDDETDMYKLEEHLRSIQMEGLVWGASKLVPVGCGIKLLGIEYTTLGQFADLGRIKFSTIVKEQITENRYVKSCQILRLNRICKYPKSILKLLEAAWPACQSGLVLRQLFGDKPDIEKLEKSVRSVQTEGVVWSESTIIKLGYGFKYLRILFTIVDDFVCFKTVLQKTGGIQLKRICKYLKSILLTPQKL</sequence>
<dbReference type="PANTHER" id="PTHR11595:SF78">
    <property type="entry name" value="TRANSLATION ELONGATION FACTOR EF1B BETA_DELTA SUBUNIT GUANINE NUCLEOTIDE EXCHANGE DOMAIN-CONTAINING PROTEIN"/>
    <property type="match status" value="1"/>
</dbReference>
<dbReference type="FunFam" id="1.20.1050.130:FF:000006">
    <property type="entry name" value="Elongation factor 1-delta 1"/>
    <property type="match status" value="1"/>
</dbReference>
<dbReference type="SMART" id="SM00888">
    <property type="entry name" value="EF1_GNE"/>
    <property type="match status" value="1"/>
</dbReference>
<evidence type="ECO:0000259" key="7">
    <source>
        <dbReference type="SMART" id="SM00888"/>
    </source>
</evidence>
<dbReference type="GO" id="GO:0003746">
    <property type="term" value="F:translation elongation factor activity"/>
    <property type="evidence" value="ECO:0007669"/>
    <property type="project" value="UniProtKB-KW"/>
</dbReference>
<dbReference type="SUPFAM" id="SSF47616">
    <property type="entry name" value="GST C-terminal domain-like"/>
    <property type="match status" value="1"/>
</dbReference>
<evidence type="ECO:0000256" key="5">
    <source>
        <dbReference type="ARBA" id="ARBA00022917"/>
    </source>
</evidence>
<evidence type="ECO:0000256" key="2">
    <source>
        <dbReference type="ARBA" id="ARBA00007411"/>
    </source>
</evidence>
<evidence type="ECO:0000256" key="3">
    <source>
        <dbReference type="ARBA" id="ARBA00011606"/>
    </source>
</evidence>
<dbReference type="InterPro" id="IPR014038">
    <property type="entry name" value="EF1B_bsu/dsu_GNE"/>
</dbReference>
<comment type="function">
    <text evidence="1">EF-1-beta and EF-1-delta stimulate the exchange of GDP bound to EF-1-alpha to GTP.</text>
</comment>
<dbReference type="InterPro" id="IPR036282">
    <property type="entry name" value="Glutathione-S-Trfase_C_sf"/>
</dbReference>
<evidence type="ECO:0000256" key="6">
    <source>
        <dbReference type="SAM" id="Phobius"/>
    </source>
</evidence>
<keyword evidence="6" id="KW-1133">Transmembrane helix</keyword>
<comment type="caution">
    <text evidence="8">The sequence shown here is derived from an EMBL/GenBank/DDBJ whole genome shotgun (WGS) entry which is preliminary data.</text>
</comment>
<dbReference type="AlphaFoldDB" id="A0ABC8L4W6"/>
<feature type="domain" description="Translation elongation factor EF1B beta/delta subunit guanine nucleotide exchange" evidence="7">
    <location>
        <begin position="160"/>
        <end position="250"/>
    </location>
</feature>
<dbReference type="SUPFAM" id="SSF54984">
    <property type="entry name" value="eEF-1beta-like"/>
    <property type="match status" value="2"/>
</dbReference>
<keyword evidence="9" id="KW-1185">Reference proteome</keyword>
<keyword evidence="6" id="KW-0812">Transmembrane</keyword>
<evidence type="ECO:0000256" key="4">
    <source>
        <dbReference type="ARBA" id="ARBA00022768"/>
    </source>
</evidence>
<reference evidence="8 9" key="1">
    <citation type="submission" date="2022-03" db="EMBL/GenBank/DDBJ databases">
        <authorList>
            <person name="Macdonald S."/>
            <person name="Ahmed S."/>
            <person name="Newling K."/>
        </authorList>
    </citation>
    <scope>NUCLEOTIDE SEQUENCE [LARGE SCALE GENOMIC DNA]</scope>
</reference>
<dbReference type="InterPro" id="IPR014717">
    <property type="entry name" value="Transl_elong_EF1B/ribsomal_bS6"/>
</dbReference>
<keyword evidence="6" id="KW-0472">Membrane</keyword>
<comment type="similarity">
    <text evidence="2">Belongs to the EF-1-beta/EF-1-delta family.</text>
</comment>
<dbReference type="Proteomes" id="UP001642260">
    <property type="component" value="Unassembled WGS sequence"/>
</dbReference>
<feature type="transmembrane region" description="Helical" evidence="6">
    <location>
        <begin position="142"/>
        <end position="159"/>
    </location>
</feature>
<organism evidence="8 9">
    <name type="scientific">Eruca vesicaria subsp. sativa</name>
    <name type="common">Garden rocket</name>
    <name type="synonym">Eruca sativa</name>
    <dbReference type="NCBI Taxonomy" id="29727"/>
    <lineage>
        <taxon>Eukaryota</taxon>
        <taxon>Viridiplantae</taxon>
        <taxon>Streptophyta</taxon>
        <taxon>Embryophyta</taxon>
        <taxon>Tracheophyta</taxon>
        <taxon>Spermatophyta</taxon>
        <taxon>Magnoliopsida</taxon>
        <taxon>eudicotyledons</taxon>
        <taxon>Gunneridae</taxon>
        <taxon>Pentapetalae</taxon>
        <taxon>rosids</taxon>
        <taxon>malvids</taxon>
        <taxon>Brassicales</taxon>
        <taxon>Brassicaceae</taxon>
        <taxon>Brassiceae</taxon>
        <taxon>Eruca</taxon>
    </lineage>
</organism>
<evidence type="ECO:0000313" key="9">
    <source>
        <dbReference type="Proteomes" id="UP001642260"/>
    </source>
</evidence>
<dbReference type="CDD" id="cd00292">
    <property type="entry name" value="EF1B"/>
    <property type="match status" value="1"/>
</dbReference>
<dbReference type="FunFam" id="3.30.70.60:FF:000001">
    <property type="entry name" value="Elongation factor 1-beta 1 like"/>
    <property type="match status" value="1"/>
</dbReference>